<dbReference type="Pfam" id="PF13522">
    <property type="entry name" value="GATase_6"/>
    <property type="match status" value="1"/>
</dbReference>
<feature type="domain" description="Glutamine amidotransferase type-2" evidence="1">
    <location>
        <begin position="2"/>
        <end position="346"/>
    </location>
</feature>
<dbReference type="GO" id="GO:0061672">
    <property type="term" value="C:glutathione hydrolase complex"/>
    <property type="evidence" value="ECO:0007669"/>
    <property type="project" value="TreeGrafter"/>
</dbReference>
<sequence>MCRWFAYISPTEPCLLSDVLITPNNSLSHQVSEHYLPGLLPHGQEHELDDSKDKLLRARNSLLNMDGMGICFYTSASSNFTKDCFGSRPALYKSTSPLMNDFNFKNLCNNTETKCCFAHIRASSGASIGQVNNHPFTFGRHAFMHNGVVASFTAIKRELSQLLTLEEYAHIQGSTDSEHMAALYIHHLTEARGAASWEEEFKIGEMADALATTIADVLRVQHKVLGSEPDSPPVNPSSINLAVTDGTKFVAVRFRNHETEQPPSLYWSDTAGVTLNSKFPDRPDDASTNFNALKKKEEHGKHIIVASEPTTYKEKEWHLIKQNEMILVDSDGSVSFEPCSFDWTVR</sequence>
<name>A0A5N6KYM3_9ROSI</name>
<dbReference type="AlphaFoldDB" id="A0A5N6KYM3"/>
<dbReference type="PROSITE" id="PS51278">
    <property type="entry name" value="GATASE_TYPE_2"/>
    <property type="match status" value="1"/>
</dbReference>
<dbReference type="OrthoDB" id="7832001at2759"/>
<dbReference type="InterPro" id="IPR017932">
    <property type="entry name" value="GATase_2_dom"/>
</dbReference>
<dbReference type="InterPro" id="IPR029055">
    <property type="entry name" value="Ntn_hydrolases_N"/>
</dbReference>
<keyword evidence="3" id="KW-1185">Reference proteome</keyword>
<protein>
    <recommendedName>
        <fullName evidence="1">Glutamine amidotransferase type-2 domain-containing protein</fullName>
    </recommendedName>
</protein>
<proteinExistence type="predicted"/>
<organism evidence="2 3">
    <name type="scientific">Carpinus fangiana</name>
    <dbReference type="NCBI Taxonomy" id="176857"/>
    <lineage>
        <taxon>Eukaryota</taxon>
        <taxon>Viridiplantae</taxon>
        <taxon>Streptophyta</taxon>
        <taxon>Embryophyta</taxon>
        <taxon>Tracheophyta</taxon>
        <taxon>Spermatophyta</taxon>
        <taxon>Magnoliopsida</taxon>
        <taxon>eudicotyledons</taxon>
        <taxon>Gunneridae</taxon>
        <taxon>Pentapetalae</taxon>
        <taxon>rosids</taxon>
        <taxon>fabids</taxon>
        <taxon>Fagales</taxon>
        <taxon>Betulaceae</taxon>
        <taxon>Carpinus</taxon>
    </lineage>
</organism>
<dbReference type="GO" id="GO:0005737">
    <property type="term" value="C:cytoplasm"/>
    <property type="evidence" value="ECO:0007669"/>
    <property type="project" value="TreeGrafter"/>
</dbReference>
<dbReference type="Gene3D" id="3.60.20.10">
    <property type="entry name" value="Glutamine Phosphoribosylpyrophosphate, subunit 1, domain 1"/>
    <property type="match status" value="1"/>
</dbReference>
<dbReference type="InterPro" id="IPR052373">
    <property type="entry name" value="Gamma-glu_amide_hydrolase"/>
</dbReference>
<evidence type="ECO:0000259" key="1">
    <source>
        <dbReference type="PROSITE" id="PS51278"/>
    </source>
</evidence>
<reference evidence="2 3" key="1">
    <citation type="submission" date="2019-06" db="EMBL/GenBank/DDBJ databases">
        <title>A chromosomal-level reference genome of Carpinus fangiana (Coryloideae, Betulaceae).</title>
        <authorList>
            <person name="Yang X."/>
            <person name="Wang Z."/>
            <person name="Zhang L."/>
            <person name="Hao G."/>
            <person name="Liu J."/>
            <person name="Yang Y."/>
        </authorList>
    </citation>
    <scope>NUCLEOTIDE SEQUENCE [LARGE SCALE GENOMIC DNA]</scope>
    <source>
        <strain evidence="2">Cfa_2016G</strain>
        <tissue evidence="2">Leaf</tissue>
    </source>
</reference>
<gene>
    <name evidence="2" type="ORF">FH972_024660</name>
</gene>
<comment type="caution">
    <text evidence="2">The sequence shown here is derived from an EMBL/GenBank/DDBJ whole genome shotgun (WGS) entry which is preliminary data.</text>
</comment>
<dbReference type="GO" id="GO:0008242">
    <property type="term" value="F:omega peptidase activity"/>
    <property type="evidence" value="ECO:0007669"/>
    <property type="project" value="TreeGrafter"/>
</dbReference>
<dbReference type="PANTHER" id="PTHR43187">
    <property type="entry name" value="GLUTAMINE AMIDOTRANSFERASE DUG3-RELATED"/>
    <property type="match status" value="1"/>
</dbReference>
<evidence type="ECO:0000313" key="2">
    <source>
        <dbReference type="EMBL" id="KAB8360928.1"/>
    </source>
</evidence>
<dbReference type="EMBL" id="VIBQ01000017">
    <property type="protein sequence ID" value="KAB8360928.1"/>
    <property type="molecule type" value="Genomic_DNA"/>
</dbReference>
<evidence type="ECO:0000313" key="3">
    <source>
        <dbReference type="Proteomes" id="UP000327013"/>
    </source>
</evidence>
<dbReference type="PANTHER" id="PTHR43187:SF1">
    <property type="entry name" value="GLUTAMINE AMIDOTRANSFERASE DUG3-RELATED"/>
    <property type="match status" value="1"/>
</dbReference>
<dbReference type="Proteomes" id="UP000327013">
    <property type="component" value="Unassembled WGS sequence"/>
</dbReference>
<dbReference type="CDD" id="cd01908">
    <property type="entry name" value="YafJ"/>
    <property type="match status" value="1"/>
</dbReference>
<dbReference type="GO" id="GO:0006751">
    <property type="term" value="P:glutathione catabolic process"/>
    <property type="evidence" value="ECO:0007669"/>
    <property type="project" value="TreeGrafter"/>
</dbReference>
<accession>A0A5N6KYM3</accession>
<dbReference type="SUPFAM" id="SSF56235">
    <property type="entry name" value="N-terminal nucleophile aminohydrolases (Ntn hydrolases)"/>
    <property type="match status" value="1"/>
</dbReference>